<name>A0A7H1MCK2_9NEIS</name>
<dbReference type="EMBL" id="CP060414">
    <property type="protein sequence ID" value="QNT59367.1"/>
    <property type="molecule type" value="Genomic_DNA"/>
</dbReference>
<reference evidence="2" key="1">
    <citation type="submission" date="2024-06" db="EMBL/GenBank/DDBJ databases">
        <title>Complete Genome Sequence of mouse commensal type strain Neisseria musculi.</title>
        <authorList>
            <person name="Thapa E."/>
            <person name="Aluvathingal J."/>
            <person name="Nadendla S."/>
            <person name="Mehta A."/>
            <person name="Tettelin H."/>
            <person name="Weyand N.J."/>
        </authorList>
    </citation>
    <scope>NUCLEOTIDE SEQUENCE</scope>
    <source>
        <strain evidence="2">NW831</strain>
    </source>
</reference>
<sequence length="60" mass="6389">MADDEADFAVKEYGGVGPDTQDIGSRTAVTSGTKYLSSVLCAFLLNLQFVIFILAACHDC</sequence>
<organism evidence="2 3">
    <name type="scientific">Neisseria musculi</name>
    <dbReference type="NCBI Taxonomy" id="1815583"/>
    <lineage>
        <taxon>Bacteria</taxon>
        <taxon>Pseudomonadati</taxon>
        <taxon>Pseudomonadota</taxon>
        <taxon>Betaproteobacteria</taxon>
        <taxon>Neisseriales</taxon>
        <taxon>Neisseriaceae</taxon>
        <taxon>Neisseria</taxon>
    </lineage>
</organism>
<evidence type="ECO:0000256" key="1">
    <source>
        <dbReference type="SAM" id="Phobius"/>
    </source>
</evidence>
<gene>
    <name evidence="2" type="ORF">H7A79_0386</name>
</gene>
<accession>A0A7H1MCK2</accession>
<dbReference type="AlphaFoldDB" id="A0A7H1MCK2"/>
<keyword evidence="1" id="KW-0812">Transmembrane</keyword>
<feature type="transmembrane region" description="Helical" evidence="1">
    <location>
        <begin position="35"/>
        <end position="57"/>
    </location>
</feature>
<proteinExistence type="predicted"/>
<dbReference type="Proteomes" id="UP000516412">
    <property type="component" value="Chromosome"/>
</dbReference>
<keyword evidence="1" id="KW-0472">Membrane</keyword>
<keyword evidence="1" id="KW-1133">Transmembrane helix</keyword>
<dbReference type="KEGG" id="nmus:H7A79_0386"/>
<protein>
    <submittedName>
        <fullName evidence="2">Uncharacterized protein</fullName>
    </submittedName>
</protein>
<evidence type="ECO:0000313" key="3">
    <source>
        <dbReference type="Proteomes" id="UP000516412"/>
    </source>
</evidence>
<evidence type="ECO:0000313" key="2">
    <source>
        <dbReference type="EMBL" id="QNT59367.1"/>
    </source>
</evidence>
<keyword evidence="3" id="KW-1185">Reference proteome</keyword>